<dbReference type="InterPro" id="IPR006129">
    <property type="entry name" value="AdhesinB"/>
</dbReference>
<dbReference type="GO" id="GO:0007155">
    <property type="term" value="P:cell adhesion"/>
    <property type="evidence" value="ECO:0007669"/>
    <property type="project" value="InterPro"/>
</dbReference>
<dbReference type="AlphaFoldDB" id="C0QPY0"/>
<dbReference type="RefSeq" id="WP_012675259.1">
    <property type="nucleotide sequence ID" value="NC_012440.1"/>
</dbReference>
<proteinExistence type="inferred from homology"/>
<dbReference type="PRINTS" id="PR00691">
    <property type="entry name" value="ADHESINB"/>
</dbReference>
<keyword evidence="2 4" id="KW-0813">Transport</keyword>
<dbReference type="Proteomes" id="UP000001366">
    <property type="component" value="Chromosome"/>
</dbReference>
<dbReference type="eggNOG" id="COG0803">
    <property type="taxonomic scope" value="Bacteria"/>
</dbReference>
<dbReference type="PANTHER" id="PTHR42953">
    <property type="entry name" value="HIGH-AFFINITY ZINC UPTAKE SYSTEM PROTEIN ZNUA-RELATED"/>
    <property type="match status" value="1"/>
</dbReference>
<dbReference type="Pfam" id="PF01297">
    <property type="entry name" value="ZnuA"/>
    <property type="match status" value="1"/>
</dbReference>
<dbReference type="GO" id="GO:0030001">
    <property type="term" value="P:metal ion transport"/>
    <property type="evidence" value="ECO:0007669"/>
    <property type="project" value="InterPro"/>
</dbReference>
<evidence type="ECO:0000256" key="2">
    <source>
        <dbReference type="ARBA" id="ARBA00022448"/>
    </source>
</evidence>
<dbReference type="PANTHER" id="PTHR42953:SF3">
    <property type="entry name" value="HIGH-AFFINITY ZINC UPTAKE SYSTEM PROTEIN ZNUA"/>
    <property type="match status" value="1"/>
</dbReference>
<dbReference type="GO" id="GO:0046872">
    <property type="term" value="F:metal ion binding"/>
    <property type="evidence" value="ECO:0007669"/>
    <property type="project" value="InterPro"/>
</dbReference>
<evidence type="ECO:0000313" key="5">
    <source>
        <dbReference type="EMBL" id="ACO03020.1"/>
    </source>
</evidence>
<dbReference type="Gene3D" id="3.40.50.1980">
    <property type="entry name" value="Nitrogenase molybdenum iron protein domain"/>
    <property type="match status" value="2"/>
</dbReference>
<dbReference type="InterPro" id="IPR006128">
    <property type="entry name" value="Lipoprotein_PsaA-like"/>
</dbReference>
<keyword evidence="3" id="KW-0732">Signal</keyword>
<accession>C0QPY0</accession>
<organism evidence="5 6">
    <name type="scientific">Persephonella marina (strain DSM 14350 / EX-H1)</name>
    <dbReference type="NCBI Taxonomy" id="123214"/>
    <lineage>
        <taxon>Bacteria</taxon>
        <taxon>Pseudomonadati</taxon>
        <taxon>Aquificota</taxon>
        <taxon>Aquificia</taxon>
        <taxon>Aquificales</taxon>
        <taxon>Hydrogenothermaceae</taxon>
        <taxon>Persephonella</taxon>
    </lineage>
</organism>
<evidence type="ECO:0000256" key="4">
    <source>
        <dbReference type="RuleBase" id="RU003512"/>
    </source>
</evidence>
<evidence type="ECO:0000313" key="6">
    <source>
        <dbReference type="Proteomes" id="UP000001366"/>
    </source>
</evidence>
<dbReference type="InterPro" id="IPR050492">
    <property type="entry name" value="Bact_metal-bind_prot9"/>
</dbReference>
<reference evidence="5 6" key="1">
    <citation type="journal article" date="2009" name="J. Bacteriol.">
        <title>Complete and draft genome sequences of six members of the Aquificales.</title>
        <authorList>
            <person name="Reysenbach A.L."/>
            <person name="Hamamura N."/>
            <person name="Podar M."/>
            <person name="Griffiths E."/>
            <person name="Ferreira S."/>
            <person name="Hochstein R."/>
            <person name="Heidelberg J."/>
            <person name="Johnson J."/>
            <person name="Mead D."/>
            <person name="Pohorille A."/>
            <person name="Sarmiento M."/>
            <person name="Schweighofer K."/>
            <person name="Seshadri R."/>
            <person name="Voytek M.A."/>
        </authorList>
    </citation>
    <scope>NUCLEOTIDE SEQUENCE [LARGE SCALE GENOMIC DNA]</scope>
    <source>
        <strain evidence="6">DSM 14350 / EX-H1</strain>
    </source>
</reference>
<dbReference type="EMBL" id="CP001230">
    <property type="protein sequence ID" value="ACO03020.1"/>
    <property type="molecule type" value="Genomic_DNA"/>
</dbReference>
<dbReference type="PaxDb" id="123214-PERMA_0938"/>
<dbReference type="InterPro" id="IPR006127">
    <property type="entry name" value="ZnuA-like"/>
</dbReference>
<comment type="similarity">
    <text evidence="1 4">Belongs to the bacterial solute-binding protein 9 family.</text>
</comment>
<sequence length="286" mass="33594">MTRVSGVFFILLISVLISYGKPLVVTTVKPLSDIVRSVGGDKVDVRYLIPPDVSLHFYEYKSSDIKAVFKADLFLYIGSGEPNIKGILRNVRGEAVKVSRIKGIYTIDHFEFGEDHDHHSEIHPALWLHPMNGIKIAEFVYKKLSQIDSKNKEYYRKNFERFKRAIETLYTEWKDRFKDLKKRYFISYHYTWPYFTQAFDLVYLDVIELGHGREPTPKHLLGVIKKIKKYRIKSIFAAKQFYNSKYGRLIKDQTGVNIILLDPFGSGKDYIQMLRYNIQNVYRSLR</sequence>
<dbReference type="STRING" id="123214.PERMA_0938"/>
<evidence type="ECO:0000256" key="3">
    <source>
        <dbReference type="ARBA" id="ARBA00022729"/>
    </source>
</evidence>
<dbReference type="KEGG" id="pmx:PERMA_0938"/>
<gene>
    <name evidence="5" type="ordered locus">PERMA_0938</name>
</gene>
<evidence type="ECO:0000256" key="1">
    <source>
        <dbReference type="ARBA" id="ARBA00011028"/>
    </source>
</evidence>
<keyword evidence="6" id="KW-1185">Reference proteome</keyword>
<dbReference type="OrthoDB" id="9810636at2"/>
<dbReference type="SUPFAM" id="SSF53807">
    <property type="entry name" value="Helical backbone' metal receptor"/>
    <property type="match status" value="1"/>
</dbReference>
<protein>
    <submittedName>
        <fullName evidence="5">Periplasmic solute binding protein family</fullName>
    </submittedName>
</protein>
<dbReference type="HOGENOM" id="CLU_016838_1_0_0"/>
<name>C0QPY0_PERMH</name>
<dbReference type="PRINTS" id="PR00690">
    <property type="entry name" value="ADHESNFAMILY"/>
</dbReference>